<dbReference type="InterPro" id="IPR032675">
    <property type="entry name" value="LRR_dom_sf"/>
</dbReference>
<reference evidence="10 11" key="1">
    <citation type="submission" date="2015-12" db="EMBL/GenBank/DDBJ databases">
        <title>The genome of Folsomia candida.</title>
        <authorList>
            <person name="Faddeeva A."/>
            <person name="Derks M.F."/>
            <person name="Anvar Y."/>
            <person name="Smit S."/>
            <person name="Van Straalen N."/>
            <person name="Roelofs D."/>
        </authorList>
    </citation>
    <scope>NUCLEOTIDE SEQUENCE [LARGE SCALE GENOMIC DNA]</scope>
    <source>
        <strain evidence="10 11">VU population</strain>
        <tissue evidence="10">Whole body</tissue>
    </source>
</reference>
<evidence type="ECO:0000259" key="8">
    <source>
        <dbReference type="Pfam" id="PF22964"/>
    </source>
</evidence>
<dbReference type="AlphaFoldDB" id="A0A226F1M2"/>
<dbReference type="InterPro" id="IPR016024">
    <property type="entry name" value="ARM-type_fold"/>
</dbReference>
<feature type="domain" description="Protein zer-1 homolog-like C-terminal" evidence="8">
    <location>
        <begin position="436"/>
        <end position="800"/>
    </location>
</feature>
<dbReference type="Pfam" id="PF25013">
    <property type="entry name" value="LRR_Zer-1"/>
    <property type="match status" value="1"/>
</dbReference>
<dbReference type="Proteomes" id="UP000198287">
    <property type="component" value="Unassembled WGS sequence"/>
</dbReference>
<dbReference type="PANTHER" id="PTHR12904">
    <property type="match status" value="1"/>
</dbReference>
<dbReference type="FunFam" id="1.25.10.10:FF:000111">
    <property type="entry name" value="Protein zer-1 homolog"/>
    <property type="match status" value="1"/>
</dbReference>
<evidence type="ECO:0000256" key="5">
    <source>
        <dbReference type="ARBA" id="ARBA00067612"/>
    </source>
</evidence>
<dbReference type="SUPFAM" id="SSF52047">
    <property type="entry name" value="RNI-like"/>
    <property type="match status" value="1"/>
</dbReference>
<evidence type="ECO:0000256" key="6">
    <source>
        <dbReference type="ARBA" id="ARBA00081214"/>
    </source>
</evidence>
<sequence>MGWFLGDNHDGPEELRWITDLEHKRRPPLNTLFNICANYVANHLEDTVLTTDYPIHVRPQLSLPIEVAQTLWNMCPLDEKDGFTTTMTAFTAGDQLSPSPLPLSALDFSLPNQVDSHLLARYLSAHGRTLVSLNVSGCTLLTSMALVAINEHCSNLKYLIVGKAHQIFQADNPPPNYSFAELMANRNIIHGPKKLEKLVVHSVGLDDVDDYDRFFLQLVSPYQNTLTYLDLSGCDVEDFHFLVNISSLRALILYHVDLGEDSENGFFAVLPLIRGTIQHLDLSQPLSKLSTWGTYYNPNELLDRIVRTFPEIMILEISGTNLAGDGVAQQVHGKEGGKANIQLVEQCCDIPGLNFRSRRPLEYLGLYGSAHGASHRHCIPAKVIGGDKDELQIISAARVFMDRHEVLERILNDLFELFRTEAGKYVSHCLRLILCAMERHPTEKHIQISGSASLFYIVKNNQNVGPIGPVHALKRRILDVIVRAMEQHVTDSTMMRNGCLTICHFKIPQDVMFVYEKLVKVLLETLGVVVISQPNNEDFNERIAIYLLNSLACQVEGEHKRLVGNLGAIHKMLGLIQNRLIRAECDDVMEIAWSTMWNVTDETPENCSKFLEHNGMALFLQCLKAFPNQPELLRNMMGLLGNVAEVPELRGYLMREDFIKEFYELLNSRQDNIEVSYNAAGVLAHILSDGEEAWAGVNDPTRDAVCLRMSDNIRQWSLDSLRNINYRSFKPILRLLLVRHTMQCRLWAAWALANLTNVYPEKYVTLLEEEEGLSYLTPQLDAPDAHTDLVRYARIAYNNVLRVRQQQQQLTESAPDSDVESTFPLLG</sequence>
<dbReference type="GO" id="GO:0031462">
    <property type="term" value="C:Cul2-RING ubiquitin ligase complex"/>
    <property type="evidence" value="ECO:0007669"/>
    <property type="project" value="TreeGrafter"/>
</dbReference>
<evidence type="ECO:0000313" key="10">
    <source>
        <dbReference type="EMBL" id="OXA62836.1"/>
    </source>
</evidence>
<keyword evidence="4" id="KW-0833">Ubl conjugation pathway</keyword>
<dbReference type="Gene3D" id="1.25.10.10">
    <property type="entry name" value="Leucine-rich Repeat Variant"/>
    <property type="match status" value="1"/>
</dbReference>
<dbReference type="PANTHER" id="PTHR12904:SF23">
    <property type="entry name" value="PROTEIN ZER-1 HOMOLOG"/>
    <property type="match status" value="1"/>
</dbReference>
<dbReference type="InterPro" id="IPR011989">
    <property type="entry name" value="ARM-like"/>
</dbReference>
<comment type="caution">
    <text evidence="10">The sequence shown here is derived from an EMBL/GenBank/DDBJ whole genome shotgun (WGS) entry which is preliminary data.</text>
</comment>
<evidence type="ECO:0000256" key="7">
    <source>
        <dbReference type="SAM" id="MobiDB-lite"/>
    </source>
</evidence>
<accession>A0A226F1M2</accession>
<dbReference type="InterPro" id="IPR056845">
    <property type="entry name" value="LRR_Zer-1"/>
</dbReference>
<name>A0A226F1M2_FOLCA</name>
<evidence type="ECO:0000256" key="3">
    <source>
        <dbReference type="ARBA" id="ARBA00022737"/>
    </source>
</evidence>
<gene>
    <name evidence="10" type="ORF">Fcan01_04014</name>
</gene>
<evidence type="ECO:0000259" key="9">
    <source>
        <dbReference type="Pfam" id="PF25013"/>
    </source>
</evidence>
<evidence type="ECO:0000256" key="2">
    <source>
        <dbReference type="ARBA" id="ARBA00022614"/>
    </source>
</evidence>
<evidence type="ECO:0000256" key="1">
    <source>
        <dbReference type="ARBA" id="ARBA00009420"/>
    </source>
</evidence>
<dbReference type="OMA" id="EAWILES"/>
<feature type="domain" description="Zer-1-like leucine-rich repeats region" evidence="9">
    <location>
        <begin position="225"/>
        <end position="368"/>
    </location>
</feature>
<dbReference type="OrthoDB" id="5783533at2759"/>
<dbReference type="EMBL" id="LNIX01000001">
    <property type="protein sequence ID" value="OXA62836.1"/>
    <property type="molecule type" value="Genomic_DNA"/>
</dbReference>
<protein>
    <recommendedName>
        <fullName evidence="5">Protein zer-1 homolog</fullName>
    </recommendedName>
    <alternativeName>
        <fullName evidence="6">Zyg-11 homolog B-like protein</fullName>
    </alternativeName>
</protein>
<dbReference type="Gene3D" id="3.80.10.10">
    <property type="entry name" value="Ribonuclease Inhibitor"/>
    <property type="match status" value="1"/>
</dbReference>
<evidence type="ECO:0000313" key="11">
    <source>
        <dbReference type="Proteomes" id="UP000198287"/>
    </source>
</evidence>
<comment type="similarity">
    <text evidence="1">Belongs to the zyg-11 family.</text>
</comment>
<proteinExistence type="inferred from homology"/>
<dbReference type="Pfam" id="PF22964">
    <property type="entry name" value="ZER1-like_2nd"/>
    <property type="match status" value="1"/>
</dbReference>
<dbReference type="InterPro" id="IPR051341">
    <property type="entry name" value="Zyg-11_UBL_adapter"/>
</dbReference>
<dbReference type="SUPFAM" id="SSF48371">
    <property type="entry name" value="ARM repeat"/>
    <property type="match status" value="1"/>
</dbReference>
<keyword evidence="2" id="KW-0433">Leucine-rich repeat</keyword>
<dbReference type="InterPro" id="IPR055142">
    <property type="entry name" value="ZER1-like_C"/>
</dbReference>
<keyword evidence="11" id="KW-1185">Reference proteome</keyword>
<keyword evidence="3" id="KW-0677">Repeat</keyword>
<feature type="region of interest" description="Disordered" evidence="7">
    <location>
        <begin position="808"/>
        <end position="827"/>
    </location>
</feature>
<organism evidence="10 11">
    <name type="scientific">Folsomia candida</name>
    <name type="common">Springtail</name>
    <dbReference type="NCBI Taxonomy" id="158441"/>
    <lineage>
        <taxon>Eukaryota</taxon>
        <taxon>Metazoa</taxon>
        <taxon>Ecdysozoa</taxon>
        <taxon>Arthropoda</taxon>
        <taxon>Hexapoda</taxon>
        <taxon>Collembola</taxon>
        <taxon>Entomobryomorpha</taxon>
        <taxon>Isotomoidea</taxon>
        <taxon>Isotomidae</taxon>
        <taxon>Proisotominae</taxon>
        <taxon>Folsomia</taxon>
    </lineage>
</organism>
<evidence type="ECO:0000256" key="4">
    <source>
        <dbReference type="ARBA" id="ARBA00022786"/>
    </source>
</evidence>